<dbReference type="Pfam" id="PF04738">
    <property type="entry name" value="Lant_dehydr_N"/>
    <property type="match status" value="1"/>
</dbReference>
<organism evidence="2 3">
    <name type="scientific">Elizabethkingia anophelis</name>
    <dbReference type="NCBI Taxonomy" id="1117645"/>
    <lineage>
        <taxon>Bacteria</taxon>
        <taxon>Pseudomonadati</taxon>
        <taxon>Bacteroidota</taxon>
        <taxon>Flavobacteriia</taxon>
        <taxon>Flavobacteriales</taxon>
        <taxon>Weeksellaceae</taxon>
        <taxon>Elizabethkingia</taxon>
    </lineage>
</organism>
<comment type="caution">
    <text evidence="2">The sequence shown here is derived from an EMBL/GenBank/DDBJ whole genome shotgun (WGS) entry which is preliminary data.</text>
</comment>
<accession>A0A6I5UXW9</accession>
<dbReference type="InterPro" id="IPR006827">
    <property type="entry name" value="Lant_deHydtase_N"/>
</dbReference>
<evidence type="ECO:0000313" key="3">
    <source>
        <dbReference type="Proteomes" id="UP000254876"/>
    </source>
</evidence>
<evidence type="ECO:0000313" key="2">
    <source>
        <dbReference type="EMBL" id="STD02207.1"/>
    </source>
</evidence>
<dbReference type="RefSeq" id="WP_078781810.1">
    <property type="nucleotide sequence ID" value="NZ_CP034247.1"/>
</dbReference>
<dbReference type="AlphaFoldDB" id="A0A6I5UXW9"/>
<reference evidence="2 3" key="1">
    <citation type="submission" date="2018-06" db="EMBL/GenBank/DDBJ databases">
        <authorList>
            <consortium name="Pathogen Informatics"/>
            <person name="Doyle S."/>
        </authorList>
    </citation>
    <scope>NUCLEOTIDE SEQUENCE [LARGE SCALE GENOMIC DNA]</scope>
    <source>
        <strain evidence="2 3">NCTC10588</strain>
    </source>
</reference>
<dbReference type="Proteomes" id="UP000254876">
    <property type="component" value="Unassembled WGS sequence"/>
</dbReference>
<feature type="domain" description="Lantibiotic dehydratase N-terminal" evidence="1">
    <location>
        <begin position="46"/>
        <end position="692"/>
    </location>
</feature>
<evidence type="ECO:0000259" key="1">
    <source>
        <dbReference type="Pfam" id="PF04738"/>
    </source>
</evidence>
<dbReference type="EMBL" id="UFYD01000001">
    <property type="protein sequence ID" value="STD02207.1"/>
    <property type="molecule type" value="Genomic_DNA"/>
</dbReference>
<sequence length="750" mass="86796">MSQFPYKTTEYYILRTPAKPISILKNVLKNSYLSDSTLKKVCNDLYFQEAIFLASPSLHKTMLEWLDNNIKEAKIEKLKITLLKYVSRMSSRCTPFGLFAGYSLGKLDMATNIEVNNETSYKRFTRLDMQYLVTLVQNLSTNKKLREGLTYFPNSSIYKVGDQYRYVEYSYSHGLRRTHHIEAIENDDYFQHVLEVSHNGASIENLISALTTLDTGITHKEAKKFIHELIDNQILVSNLEPSAVGEDYFTRIKNILSEKDKKLTTNLEFIDKNITNLDLNIPNTVDKYYSIKESIEKLGTEIDLKFLFQTDLNTATVNNQLEKRIISDIKDGFIFLNRLSNLSKTESQTTIDNFTKQFKERYEEKEISLSHALDPEIGIGYNNENNIVPGNHFLEAISLSPNRNGNRSLKWNTTTSLIHYKISEAYKNNESVIVLKPSDIPQNQVDLSDDLPDTISCATELIMEEGKQKIVLQGIYGPSGTNLFGRFCLNDKELYQHTQNIINIEQGINKDYIIADLAHLPESRIGNVICRPHFNTYEIVYLSHSTKLKEHQISIEDLMISIRQNKIVLRSKKLNKIIIPRLSNAHNYSVNSLPIYHFLCDLQGQGKRHGLALSLGDMERNYKYIPRIEYKNLILKPATWHLRRKDLKFYTEKLVSDIELLDAASEIRKKWKMPAYILLIENDNELLINLENISSIKMMIDAIGNSENFTFKEFLYHDDQQIVKRGKDSFTNQFIFTFYNNQKLTTANND</sequence>
<protein>
    <submittedName>
        <fullName evidence="2">Lantibiotic dehydratase, C terminus</fullName>
    </submittedName>
</protein>
<gene>
    <name evidence="2" type="ORF">NCTC10588_01768</name>
</gene>
<proteinExistence type="predicted"/>
<name>A0A6I5UXW9_9FLAO</name>